<sequence>MYRRFDAETKSLCSCTFQFTVRHTTNRKGSYMINTLCIELPIRKNLKSDCVHDLLKVVGTHWLRIMIEKTIGGDSHAHAYRTASVSSEKIKRSGRDVNKVFFFLHTIRVYSTYAHGEREGGRAEGTLVHHSLHPTQNITQYKWPRHRQRNINNHHRH</sequence>
<reference evidence="2" key="1">
    <citation type="journal article" date="2012" name="Proc. Natl. Acad. Sci. U.S.A.">
        <title>Antigenic diversity is generated by distinct evolutionary mechanisms in African trypanosome species.</title>
        <authorList>
            <person name="Jackson A.P."/>
            <person name="Berry A."/>
            <person name="Aslett M."/>
            <person name="Allison H.C."/>
            <person name="Burton P."/>
            <person name="Vavrova-Anderson J."/>
            <person name="Brown R."/>
            <person name="Browne H."/>
            <person name="Corton N."/>
            <person name="Hauser H."/>
            <person name="Gamble J."/>
            <person name="Gilderthorp R."/>
            <person name="Marcello L."/>
            <person name="McQuillan J."/>
            <person name="Otto T.D."/>
            <person name="Quail M.A."/>
            <person name="Sanders M.J."/>
            <person name="van Tonder A."/>
            <person name="Ginger M.L."/>
            <person name="Field M.C."/>
            <person name="Barry J.D."/>
            <person name="Hertz-Fowler C."/>
            <person name="Berriman M."/>
        </authorList>
    </citation>
    <scope>NUCLEOTIDE SEQUENCE</scope>
    <source>
        <strain evidence="2">IL3000</strain>
    </source>
</reference>
<dbReference type="VEuPathDB" id="TriTrypDB:TcIL3000_7_4420"/>
<evidence type="ECO:0000313" key="2">
    <source>
        <dbReference type="EMBL" id="CCC91628.1"/>
    </source>
</evidence>
<evidence type="ECO:0000256" key="1">
    <source>
        <dbReference type="SAM" id="MobiDB-lite"/>
    </source>
</evidence>
<proteinExistence type="predicted"/>
<protein>
    <submittedName>
        <fullName evidence="2">Uncharacterized protein</fullName>
    </submittedName>
</protein>
<accession>G0UQG7</accession>
<name>G0UQG7_TRYCI</name>
<dbReference type="AlphaFoldDB" id="G0UQG7"/>
<gene>
    <name evidence="2" type="ORF">TCIL3000_7_4420</name>
</gene>
<dbReference type="EMBL" id="HE575320">
    <property type="protein sequence ID" value="CCC91628.1"/>
    <property type="molecule type" value="Genomic_DNA"/>
</dbReference>
<feature type="compositionally biased region" description="Basic residues" evidence="1">
    <location>
        <begin position="143"/>
        <end position="157"/>
    </location>
</feature>
<feature type="region of interest" description="Disordered" evidence="1">
    <location>
        <begin position="138"/>
        <end position="157"/>
    </location>
</feature>
<organism evidence="2">
    <name type="scientific">Trypanosoma congolense (strain IL3000)</name>
    <dbReference type="NCBI Taxonomy" id="1068625"/>
    <lineage>
        <taxon>Eukaryota</taxon>
        <taxon>Discoba</taxon>
        <taxon>Euglenozoa</taxon>
        <taxon>Kinetoplastea</taxon>
        <taxon>Metakinetoplastina</taxon>
        <taxon>Trypanosomatida</taxon>
        <taxon>Trypanosomatidae</taxon>
        <taxon>Trypanosoma</taxon>
        <taxon>Nannomonas</taxon>
    </lineage>
</organism>